<reference evidence="1 2" key="1">
    <citation type="submission" date="2019-03" db="EMBL/GenBank/DDBJ databases">
        <authorList>
            <consortium name="Pathogen Informatics"/>
        </authorList>
    </citation>
    <scope>NUCLEOTIDE SEQUENCE [LARGE SCALE GENOMIC DNA]</scope>
    <source>
        <strain evidence="1 2">NCTC13038</strain>
    </source>
</reference>
<dbReference type="AlphaFoldDB" id="A0A485B147"/>
<dbReference type="EMBL" id="CAADJG010000002">
    <property type="protein sequence ID" value="VFS66670.1"/>
    <property type="molecule type" value="Genomic_DNA"/>
</dbReference>
<evidence type="ECO:0000313" key="1">
    <source>
        <dbReference type="EMBL" id="VFS66670.1"/>
    </source>
</evidence>
<gene>
    <name evidence="1" type="ORF">NCTC13038_00888</name>
</gene>
<name>A0A485B147_RAOTE</name>
<evidence type="ECO:0000313" key="2">
    <source>
        <dbReference type="Proteomes" id="UP000332594"/>
    </source>
</evidence>
<organism evidence="1 2">
    <name type="scientific">Raoultella terrigena</name>
    <name type="common">Klebsiella terrigena</name>
    <dbReference type="NCBI Taxonomy" id="577"/>
    <lineage>
        <taxon>Bacteria</taxon>
        <taxon>Pseudomonadati</taxon>
        <taxon>Pseudomonadota</taxon>
        <taxon>Gammaproteobacteria</taxon>
        <taxon>Enterobacterales</taxon>
        <taxon>Enterobacteriaceae</taxon>
        <taxon>Klebsiella/Raoultella group</taxon>
        <taxon>Raoultella</taxon>
    </lineage>
</organism>
<sequence length="34" mass="4146">MNRNLRSRWLRFDRDILNEGPPDYIPAALKTWTE</sequence>
<dbReference type="Proteomes" id="UP000332594">
    <property type="component" value="Unassembled WGS sequence"/>
</dbReference>
<protein>
    <submittedName>
        <fullName evidence="1">Uncharacterized protein</fullName>
    </submittedName>
</protein>
<accession>A0A485B147</accession>
<proteinExistence type="predicted"/>